<dbReference type="Pfam" id="PF13546">
    <property type="entry name" value="DDE_5"/>
    <property type="match status" value="1"/>
</dbReference>
<gene>
    <name evidence="2" type="ORF">D5S19_03220</name>
</gene>
<dbReference type="InterPro" id="IPR038721">
    <property type="entry name" value="IS701-like_DDE_dom"/>
</dbReference>
<keyword evidence="3" id="KW-1185">Reference proteome</keyword>
<name>A0A419IAF4_9PSEU</name>
<accession>A0A419IAF4</accession>
<evidence type="ECO:0000259" key="1">
    <source>
        <dbReference type="Pfam" id="PF13546"/>
    </source>
</evidence>
<dbReference type="Proteomes" id="UP000285112">
    <property type="component" value="Unassembled WGS sequence"/>
</dbReference>
<sequence>MVRALNGELERFVMEVFVPGQPVAGAVRRADMCAHHLRGSLLTDVKRKTATGMGRVLGVSAQSLNHLVTDSPWRWEPVQNRIAVRAQRLLRPAVWAIDDTTFLKDGHDSVGVARQHSGRVGGQANCQAAVSVTACGRTGVVPLAWRLFMPESWNPELSGERRGPARVPDDVGHRPKWQLALDALDELIEQKLTPPPVVADEDYGRAGEFRDGLADRGLGFVVQVNRDISLLPWRREPDTAWAREGKHLSATGIAAGATRIPVSWHTDDGERVAHASLLRVREAGRPVRQRASAANTHLPDRWLLIQWDTKKPDEPAHVWLAHLPGVARPTIGRLVRLAKARWAIETSYRELKNTLGIDHFEGRTWPGWHRHVTLVTAALLFLTEYRARTVKNAAPA</sequence>
<evidence type="ECO:0000313" key="3">
    <source>
        <dbReference type="Proteomes" id="UP000285112"/>
    </source>
</evidence>
<evidence type="ECO:0000313" key="2">
    <source>
        <dbReference type="EMBL" id="RJQ90260.1"/>
    </source>
</evidence>
<dbReference type="AlphaFoldDB" id="A0A419IAF4"/>
<feature type="domain" description="Transposase IS701-like DDE" evidence="1">
    <location>
        <begin position="29"/>
        <end position="266"/>
    </location>
</feature>
<proteinExistence type="predicted"/>
<dbReference type="InterPro" id="IPR012337">
    <property type="entry name" value="RNaseH-like_sf"/>
</dbReference>
<dbReference type="EMBL" id="QZFV01000042">
    <property type="protein sequence ID" value="RJQ90260.1"/>
    <property type="molecule type" value="Genomic_DNA"/>
</dbReference>
<dbReference type="SUPFAM" id="SSF53098">
    <property type="entry name" value="Ribonuclease H-like"/>
    <property type="match status" value="1"/>
</dbReference>
<reference evidence="2 3" key="1">
    <citation type="submission" date="2018-09" db="EMBL/GenBank/DDBJ databases">
        <title>YIM PH 21725 draft genome.</title>
        <authorList>
            <person name="Miao C."/>
        </authorList>
    </citation>
    <scope>NUCLEOTIDE SEQUENCE [LARGE SCALE GENOMIC DNA]</scope>
    <source>
        <strain evidence="3">YIM PH21725</strain>
    </source>
</reference>
<dbReference type="PANTHER" id="PTHR33627:SF1">
    <property type="entry name" value="TRANSPOSASE"/>
    <property type="match status" value="1"/>
</dbReference>
<comment type="caution">
    <text evidence="2">The sequence shown here is derived from an EMBL/GenBank/DDBJ whole genome shotgun (WGS) entry which is preliminary data.</text>
</comment>
<dbReference type="InterPro" id="IPR039365">
    <property type="entry name" value="IS701-like"/>
</dbReference>
<protein>
    <submittedName>
        <fullName evidence="2">IS701 family transposase</fullName>
    </submittedName>
</protein>
<organism evidence="2 3">
    <name type="scientific">Amycolatopsis panacis</name>
    <dbReference type="NCBI Taxonomy" id="2340917"/>
    <lineage>
        <taxon>Bacteria</taxon>
        <taxon>Bacillati</taxon>
        <taxon>Actinomycetota</taxon>
        <taxon>Actinomycetes</taxon>
        <taxon>Pseudonocardiales</taxon>
        <taxon>Pseudonocardiaceae</taxon>
        <taxon>Amycolatopsis</taxon>
    </lineage>
</organism>
<dbReference type="PANTHER" id="PTHR33627">
    <property type="entry name" value="TRANSPOSASE"/>
    <property type="match status" value="1"/>
</dbReference>
<dbReference type="NCBIfam" id="NF033540">
    <property type="entry name" value="transpos_IS701"/>
    <property type="match status" value="1"/>
</dbReference>